<dbReference type="PROSITE" id="PS50234">
    <property type="entry name" value="VWFA"/>
    <property type="match status" value="1"/>
</dbReference>
<protein>
    <submittedName>
        <fullName evidence="4">Uncharacterized protein containing a von Willebrand factor type A (VWA) domain</fullName>
    </submittedName>
</protein>
<dbReference type="Pfam" id="PF08487">
    <property type="entry name" value="VIT"/>
    <property type="match status" value="1"/>
</dbReference>
<dbReference type="SMART" id="SM00609">
    <property type="entry name" value="VIT"/>
    <property type="match status" value="1"/>
</dbReference>
<dbReference type="Pfam" id="PF00092">
    <property type="entry name" value="VWA"/>
    <property type="match status" value="1"/>
</dbReference>
<keyword evidence="5" id="KW-1185">Reference proteome</keyword>
<dbReference type="InterPro" id="IPR013694">
    <property type="entry name" value="VIT"/>
</dbReference>
<comment type="caution">
    <text evidence="4">The sequence shown here is derived from an EMBL/GenBank/DDBJ whole genome shotgun (WGS) entry which is preliminary data.</text>
</comment>
<evidence type="ECO:0000259" key="2">
    <source>
        <dbReference type="PROSITE" id="PS50234"/>
    </source>
</evidence>
<dbReference type="PANTHER" id="PTHR10338:SF108">
    <property type="entry name" value="INTER-ALPHA-TRYPSIN INHIBITOR HEAVY CHAIN H4-LIKE PROTEIN"/>
    <property type="match status" value="1"/>
</dbReference>
<dbReference type="PROSITE" id="PS51468">
    <property type="entry name" value="VIT"/>
    <property type="match status" value="1"/>
</dbReference>
<organism evidence="4 5">
    <name type="scientific">Methanolobus tindarius DSM 2278</name>
    <dbReference type="NCBI Taxonomy" id="1090322"/>
    <lineage>
        <taxon>Archaea</taxon>
        <taxon>Methanobacteriati</taxon>
        <taxon>Methanobacteriota</taxon>
        <taxon>Stenosarchaea group</taxon>
        <taxon>Methanomicrobia</taxon>
        <taxon>Methanosarcinales</taxon>
        <taxon>Methanosarcinaceae</taxon>
        <taxon>Methanolobus</taxon>
    </lineage>
</organism>
<evidence type="ECO:0000256" key="1">
    <source>
        <dbReference type="SAM" id="MobiDB-lite"/>
    </source>
</evidence>
<dbReference type="SMART" id="SM00327">
    <property type="entry name" value="VWA"/>
    <property type="match status" value="1"/>
</dbReference>
<accession>W9DRB8</accession>
<evidence type="ECO:0000259" key="3">
    <source>
        <dbReference type="PROSITE" id="PS51468"/>
    </source>
</evidence>
<feature type="region of interest" description="Disordered" evidence="1">
    <location>
        <begin position="599"/>
        <end position="625"/>
    </location>
</feature>
<evidence type="ECO:0000313" key="5">
    <source>
        <dbReference type="Proteomes" id="UP000019483"/>
    </source>
</evidence>
<dbReference type="PANTHER" id="PTHR10338">
    <property type="entry name" value="INTER-ALPHA-TRYPSIN INHIBITOR HEAVY CHAIN FAMILY MEMBER"/>
    <property type="match status" value="1"/>
</dbReference>
<dbReference type="Proteomes" id="UP000019483">
    <property type="component" value="Unassembled WGS sequence"/>
</dbReference>
<dbReference type="OrthoDB" id="33260at2157"/>
<dbReference type="SUPFAM" id="SSF53300">
    <property type="entry name" value="vWA-like"/>
    <property type="match status" value="1"/>
</dbReference>
<dbReference type="PROSITE" id="PS51257">
    <property type="entry name" value="PROKAR_LIPOPROTEIN"/>
    <property type="match status" value="1"/>
</dbReference>
<reference evidence="4 5" key="1">
    <citation type="submission" date="2013-08" db="EMBL/GenBank/DDBJ databases">
        <authorList>
            <consortium name="DOE Joint Genome Institute"/>
            <person name="Eisen J."/>
            <person name="Huntemann M."/>
            <person name="Han J."/>
            <person name="Chen A."/>
            <person name="Kyrpides N."/>
            <person name="Mavromatis K."/>
            <person name="Markowitz V."/>
            <person name="Palaniappan K."/>
            <person name="Ivanova N."/>
            <person name="Schaumberg A."/>
            <person name="Pati A."/>
            <person name="Liolios K."/>
            <person name="Nordberg H.P."/>
            <person name="Cantor M.N."/>
            <person name="Hua S.X."/>
            <person name="Woyke T."/>
        </authorList>
    </citation>
    <scope>NUCLEOTIDE SEQUENCE [LARGE SCALE GENOMIC DNA]</scope>
    <source>
        <strain evidence="4 5">DSM 2278</strain>
    </source>
</reference>
<dbReference type="STRING" id="1090322.MettiDRAFT_1697"/>
<dbReference type="InterPro" id="IPR036465">
    <property type="entry name" value="vWFA_dom_sf"/>
</dbReference>
<proteinExistence type="predicted"/>
<dbReference type="InterPro" id="IPR002035">
    <property type="entry name" value="VWF_A"/>
</dbReference>
<dbReference type="AlphaFoldDB" id="W9DRB8"/>
<dbReference type="RefSeq" id="WP_023845378.1">
    <property type="nucleotide sequence ID" value="NZ_AZAJ01000001.1"/>
</dbReference>
<name>W9DRB8_METTI</name>
<feature type="domain" description="VIT" evidence="3">
    <location>
        <begin position="19"/>
        <end position="146"/>
    </location>
</feature>
<feature type="domain" description="VWFA" evidence="2">
    <location>
        <begin position="261"/>
        <end position="439"/>
    </location>
</feature>
<dbReference type="InterPro" id="IPR050934">
    <property type="entry name" value="ITIH"/>
</dbReference>
<evidence type="ECO:0000313" key="4">
    <source>
        <dbReference type="EMBL" id="ETA68243.1"/>
    </source>
</evidence>
<gene>
    <name evidence="4" type="ORF">MettiDRAFT_1697</name>
</gene>
<dbReference type="EMBL" id="AZAJ01000001">
    <property type="protein sequence ID" value="ETA68243.1"/>
    <property type="molecule type" value="Genomic_DNA"/>
</dbReference>
<sequence length="649" mass="71691">MDIKKSSVRAVVLLLLSLACVSLIVPSMAQSNIESDYMNIDVMIHDGYAITTVEEKLENVNNASVTDKFQFLIPEGAFMSAFSITIDGEEYQADILENEEAQQKFSEAVSSGRTAGLLETRDSELFSYSLNFEANQSIIVKLTYEQALTRTMDEYEYLQYLRSNHYVSNLNVNVDISSSTDVLSVDTPGFDADISYPSTDSAKIEYSSEGIPDSDMNVVFKTENTGADGQMLFYEVNGTGYFMHIFSPTADELDTSPLNKDIIFVIDKSGSMSGLKMEQVKVAFSSIIDELPEDDNFNVMFFDTNVDSYSEFILSATDENKNDSIALVISKHASGGTNINEALVAAVKMFGNSTDNVPIVVFLTDGEPTEGITSTAMIRRNVLKANEFDAALFTIAFGQEGSYDFNFLQALSLENQGIAVYFEENSEAAEGISNFYDTISTPLVTDLMFVYDEGSDLVVTGKEHLFVGSDKIILGKYEENTATINAEVRGFTRDGSYDSEHDFSVQTSDENSFIPRLWAYNTIRNKLDEMKVEGETDELVSEVTALALEYSFITPYTSFFVEIPQAEEPVYDSDSGESVAEDAMTVPTESYDSAMVMDDETESEEAMVDSMPVEEPSDDSSEEASPGFGLVVTLSMFGLAMLVFRNRGE</sequence>
<dbReference type="Gene3D" id="3.40.50.410">
    <property type="entry name" value="von Willebrand factor, type A domain"/>
    <property type="match status" value="1"/>
</dbReference>